<sequence>MILVCGEALFDLFSDDPDAPSLNFRAQIGGSPFNVAVGLARLGQASAFFGGISTDMLGHRLFDRLTAEGVDTRFVIRSDRTTTLSLVQKDAGGHPAYTFYGEASADRMVSDTDLPPPTVDTSVIHIGSYTVLVEPVATALKTLVRRERSRCLISFDPNIRPTVVGDMARWRKNTEDLVHMSDLIKVSDEDLASIHPAQDPERIAKRWIKAGAGLVVVTRGAAGAFASTSRYDLDLPGHAVEVADTVGAGDTFQAALLMGLTEAGVTSRPALDNVDSATLTGILETSIRAAAITCSRAGADLPRRSDLAAVGTSAE</sequence>
<evidence type="ECO:0000259" key="7">
    <source>
        <dbReference type="Pfam" id="PF00294"/>
    </source>
</evidence>
<dbReference type="PROSITE" id="PS00584">
    <property type="entry name" value="PFKB_KINASES_2"/>
    <property type="match status" value="1"/>
</dbReference>
<keyword evidence="5" id="KW-0067">ATP-binding</keyword>
<keyword evidence="9" id="KW-1185">Reference proteome</keyword>
<dbReference type="InterPro" id="IPR002173">
    <property type="entry name" value="Carboh/pur_kinase_PfkB_CS"/>
</dbReference>
<evidence type="ECO:0000256" key="1">
    <source>
        <dbReference type="ARBA" id="ARBA00010688"/>
    </source>
</evidence>
<comment type="caution">
    <text evidence="8">The sequence shown here is derived from an EMBL/GenBank/DDBJ whole genome shotgun (WGS) entry which is preliminary data.</text>
</comment>
<dbReference type="PANTHER" id="PTHR43085">
    <property type="entry name" value="HEXOKINASE FAMILY MEMBER"/>
    <property type="match status" value="1"/>
</dbReference>
<reference evidence="8" key="1">
    <citation type="journal article" date="2014" name="Int. J. Syst. Evol. Microbiol.">
        <title>Complete genome sequence of Corynebacterium casei LMG S-19264T (=DSM 44701T), isolated from a smear-ripened cheese.</title>
        <authorList>
            <consortium name="US DOE Joint Genome Institute (JGI-PGF)"/>
            <person name="Walter F."/>
            <person name="Albersmeier A."/>
            <person name="Kalinowski J."/>
            <person name="Ruckert C."/>
        </authorList>
    </citation>
    <scope>NUCLEOTIDE SEQUENCE</scope>
    <source>
        <strain evidence="8">CGMCC 1.12426</strain>
    </source>
</reference>
<dbReference type="CDD" id="cd01167">
    <property type="entry name" value="bac_FRK"/>
    <property type="match status" value="1"/>
</dbReference>
<dbReference type="InterPro" id="IPR029056">
    <property type="entry name" value="Ribokinase-like"/>
</dbReference>
<protein>
    <submittedName>
        <fullName evidence="8">Fructokinase</fullName>
    </submittedName>
</protein>
<dbReference type="InterPro" id="IPR050306">
    <property type="entry name" value="PfkB_Carbo_kinase"/>
</dbReference>
<dbReference type="GO" id="GO:0006000">
    <property type="term" value="P:fructose metabolic process"/>
    <property type="evidence" value="ECO:0007669"/>
    <property type="project" value="UniProtKB-ARBA"/>
</dbReference>
<feature type="domain" description="Carbohydrate kinase PfkB" evidence="7">
    <location>
        <begin position="2"/>
        <end position="302"/>
    </location>
</feature>
<dbReference type="OrthoDB" id="9795789at2"/>
<evidence type="ECO:0000256" key="5">
    <source>
        <dbReference type="ARBA" id="ARBA00022840"/>
    </source>
</evidence>
<dbReference type="EMBL" id="BMFA01000001">
    <property type="protein sequence ID" value="GGB36436.1"/>
    <property type="molecule type" value="Genomic_DNA"/>
</dbReference>
<dbReference type="Gene3D" id="3.40.1190.20">
    <property type="match status" value="1"/>
</dbReference>
<gene>
    <name evidence="8" type="ORF">GCM10011316_05750</name>
</gene>
<name>A0A916WWP9_9HYPH</name>
<evidence type="ECO:0000256" key="3">
    <source>
        <dbReference type="ARBA" id="ARBA00022741"/>
    </source>
</evidence>
<accession>A0A916WWP9</accession>
<dbReference type="InterPro" id="IPR002139">
    <property type="entry name" value="Ribo/fructo_kinase"/>
</dbReference>
<evidence type="ECO:0000256" key="2">
    <source>
        <dbReference type="ARBA" id="ARBA00022679"/>
    </source>
</evidence>
<dbReference type="PANTHER" id="PTHR43085:SF1">
    <property type="entry name" value="PSEUDOURIDINE KINASE-RELATED"/>
    <property type="match status" value="1"/>
</dbReference>
<evidence type="ECO:0000256" key="4">
    <source>
        <dbReference type="ARBA" id="ARBA00022777"/>
    </source>
</evidence>
<evidence type="ECO:0000256" key="6">
    <source>
        <dbReference type="RuleBase" id="RU003704"/>
    </source>
</evidence>
<dbReference type="Proteomes" id="UP000605148">
    <property type="component" value="Unassembled WGS sequence"/>
</dbReference>
<dbReference type="RefSeq" id="WP_150494239.1">
    <property type="nucleotide sequence ID" value="NZ_BMFA01000001.1"/>
</dbReference>
<evidence type="ECO:0000313" key="9">
    <source>
        <dbReference type="Proteomes" id="UP000605148"/>
    </source>
</evidence>
<keyword evidence="3" id="KW-0547">Nucleotide-binding</keyword>
<keyword evidence="4 6" id="KW-0418">Kinase</keyword>
<organism evidence="8 9">
    <name type="scientific">Roseibium aquae</name>
    <dbReference type="NCBI Taxonomy" id="1323746"/>
    <lineage>
        <taxon>Bacteria</taxon>
        <taxon>Pseudomonadati</taxon>
        <taxon>Pseudomonadota</taxon>
        <taxon>Alphaproteobacteria</taxon>
        <taxon>Hyphomicrobiales</taxon>
        <taxon>Stappiaceae</taxon>
        <taxon>Roseibium</taxon>
    </lineage>
</organism>
<dbReference type="SUPFAM" id="SSF53613">
    <property type="entry name" value="Ribokinase-like"/>
    <property type="match status" value="1"/>
</dbReference>
<proteinExistence type="inferred from homology"/>
<dbReference type="PRINTS" id="PR00990">
    <property type="entry name" value="RIBOKINASE"/>
</dbReference>
<dbReference type="InterPro" id="IPR011611">
    <property type="entry name" value="PfkB_dom"/>
</dbReference>
<keyword evidence="2 6" id="KW-0808">Transferase</keyword>
<reference evidence="8" key="2">
    <citation type="submission" date="2020-09" db="EMBL/GenBank/DDBJ databases">
        <authorList>
            <person name="Sun Q."/>
            <person name="Zhou Y."/>
        </authorList>
    </citation>
    <scope>NUCLEOTIDE SEQUENCE</scope>
    <source>
        <strain evidence="8">CGMCC 1.12426</strain>
    </source>
</reference>
<dbReference type="GO" id="GO:0008865">
    <property type="term" value="F:fructokinase activity"/>
    <property type="evidence" value="ECO:0007669"/>
    <property type="project" value="UniProtKB-ARBA"/>
</dbReference>
<comment type="similarity">
    <text evidence="1 6">Belongs to the carbohydrate kinase PfkB family.</text>
</comment>
<dbReference type="Pfam" id="PF00294">
    <property type="entry name" value="PfkB"/>
    <property type="match status" value="1"/>
</dbReference>
<dbReference type="GO" id="GO:0005524">
    <property type="term" value="F:ATP binding"/>
    <property type="evidence" value="ECO:0007669"/>
    <property type="project" value="UniProtKB-KW"/>
</dbReference>
<evidence type="ECO:0000313" key="8">
    <source>
        <dbReference type="EMBL" id="GGB36436.1"/>
    </source>
</evidence>
<dbReference type="AlphaFoldDB" id="A0A916WWP9"/>